<organism evidence="8 9">
    <name type="scientific">Prevotella aff. ruminicola Tc2-24</name>
    <dbReference type="NCBI Taxonomy" id="81582"/>
    <lineage>
        <taxon>Bacteria</taxon>
        <taxon>Pseudomonadati</taxon>
        <taxon>Bacteroidota</taxon>
        <taxon>Bacteroidia</taxon>
        <taxon>Bacteroidales</taxon>
        <taxon>Prevotellaceae</taxon>
        <taxon>Prevotella</taxon>
    </lineage>
</organism>
<dbReference type="Proteomes" id="UP000199373">
    <property type="component" value="Unassembled WGS sequence"/>
</dbReference>
<name>A0A1I0PGB3_9BACT</name>
<evidence type="ECO:0000256" key="7">
    <source>
        <dbReference type="RuleBase" id="RU003788"/>
    </source>
</evidence>
<evidence type="ECO:0000256" key="2">
    <source>
        <dbReference type="ARBA" id="ARBA00022529"/>
    </source>
</evidence>
<dbReference type="GO" id="GO:0009253">
    <property type="term" value="P:peptidoglycan catabolic process"/>
    <property type="evidence" value="ECO:0007669"/>
    <property type="project" value="InterPro"/>
</dbReference>
<dbReference type="RefSeq" id="WP_091915931.1">
    <property type="nucleotide sequence ID" value="NZ_FOIQ01000004.1"/>
</dbReference>
<dbReference type="InterPro" id="IPR023346">
    <property type="entry name" value="Lysozyme-like_dom_sf"/>
</dbReference>
<dbReference type="GO" id="GO:0042742">
    <property type="term" value="P:defense response to bacterium"/>
    <property type="evidence" value="ECO:0007669"/>
    <property type="project" value="UniProtKB-KW"/>
</dbReference>
<dbReference type="PANTHER" id="PTHR38107">
    <property type="match status" value="1"/>
</dbReference>
<keyword evidence="3 7" id="KW-0081">Bacteriolytic enzyme</keyword>
<evidence type="ECO:0000256" key="4">
    <source>
        <dbReference type="ARBA" id="ARBA00022801"/>
    </source>
</evidence>
<evidence type="ECO:0000256" key="1">
    <source>
        <dbReference type="ARBA" id="ARBA00000632"/>
    </source>
</evidence>
<dbReference type="AlphaFoldDB" id="A0A1I0PGB3"/>
<keyword evidence="2 7" id="KW-0929">Antimicrobial</keyword>
<evidence type="ECO:0000256" key="6">
    <source>
        <dbReference type="ARBA" id="ARBA00023295"/>
    </source>
</evidence>
<sequence length="145" mass="16695">MKTSKELTERLKAFEGLRLEAYRDAAGVPTIGYGHTRSVRMGDRISEYWATELLKDDVSQVEREVMALGVARTQGQLDALVSFAFNLGIGRLRRSTLLRLIRLGASEPVVRREFMRWVYAGGKRMAGLVRRREWEVKRFFESKTI</sequence>
<keyword evidence="4 7" id="KW-0378">Hydrolase</keyword>
<keyword evidence="6 7" id="KW-0326">Glycosidase</keyword>
<gene>
    <name evidence="8" type="ORF">SAMN04487850_1739</name>
</gene>
<dbReference type="InterPro" id="IPR002196">
    <property type="entry name" value="Glyco_hydro_24"/>
</dbReference>
<accession>A0A1I0PGB3</accession>
<dbReference type="CDD" id="cd00737">
    <property type="entry name" value="lyz_endolysin_autolysin"/>
    <property type="match status" value="1"/>
</dbReference>
<dbReference type="PANTHER" id="PTHR38107:SF3">
    <property type="entry name" value="LYSOZYME RRRD-RELATED"/>
    <property type="match status" value="1"/>
</dbReference>
<evidence type="ECO:0000256" key="5">
    <source>
        <dbReference type="ARBA" id="ARBA00023200"/>
    </source>
</evidence>
<comment type="catalytic activity">
    <reaction evidence="1 7">
        <text>Hydrolysis of (1-&gt;4)-beta-linkages between N-acetylmuramic acid and N-acetyl-D-glucosamine residues in a peptidoglycan and between N-acetyl-D-glucosamine residues in chitodextrins.</text>
        <dbReference type="EC" id="3.2.1.17"/>
    </reaction>
</comment>
<keyword evidence="5" id="KW-1035">Host cytoplasm</keyword>
<dbReference type="EC" id="3.2.1.17" evidence="7"/>
<dbReference type="InterPro" id="IPR033907">
    <property type="entry name" value="Endolysin_autolysin"/>
</dbReference>
<dbReference type="Gene3D" id="1.10.530.40">
    <property type="match status" value="1"/>
</dbReference>
<protein>
    <recommendedName>
        <fullName evidence="7">Lysozyme</fullName>
        <ecNumber evidence="7">3.2.1.17</ecNumber>
    </recommendedName>
</protein>
<dbReference type="SUPFAM" id="SSF53955">
    <property type="entry name" value="Lysozyme-like"/>
    <property type="match status" value="1"/>
</dbReference>
<comment type="similarity">
    <text evidence="7">Belongs to the glycosyl hydrolase 24 family.</text>
</comment>
<dbReference type="HAMAP" id="MF_04110">
    <property type="entry name" value="ENDOLYSIN_T4"/>
    <property type="match status" value="1"/>
</dbReference>
<reference evidence="8 9" key="1">
    <citation type="submission" date="2016-10" db="EMBL/GenBank/DDBJ databases">
        <authorList>
            <person name="de Groot N.N."/>
        </authorList>
    </citation>
    <scope>NUCLEOTIDE SEQUENCE [LARGE SCALE GENOMIC DNA]</scope>
    <source>
        <strain evidence="8 9">TC2-24</strain>
    </source>
</reference>
<dbReference type="EMBL" id="FOIQ01000004">
    <property type="protein sequence ID" value="SEW13363.1"/>
    <property type="molecule type" value="Genomic_DNA"/>
</dbReference>
<proteinExistence type="inferred from homology"/>
<dbReference type="InterPro" id="IPR023347">
    <property type="entry name" value="Lysozyme_dom_sf"/>
</dbReference>
<evidence type="ECO:0000313" key="9">
    <source>
        <dbReference type="Proteomes" id="UP000199373"/>
    </source>
</evidence>
<dbReference type="GO" id="GO:0031640">
    <property type="term" value="P:killing of cells of another organism"/>
    <property type="evidence" value="ECO:0007669"/>
    <property type="project" value="UniProtKB-KW"/>
</dbReference>
<dbReference type="InterPro" id="IPR051018">
    <property type="entry name" value="Bacteriophage_GH24"/>
</dbReference>
<dbReference type="Pfam" id="PF00959">
    <property type="entry name" value="Phage_lysozyme"/>
    <property type="match status" value="1"/>
</dbReference>
<evidence type="ECO:0000313" key="8">
    <source>
        <dbReference type="EMBL" id="SEW13363.1"/>
    </source>
</evidence>
<keyword evidence="9" id="KW-1185">Reference proteome</keyword>
<evidence type="ECO:0000256" key="3">
    <source>
        <dbReference type="ARBA" id="ARBA00022638"/>
    </source>
</evidence>
<dbReference type="GO" id="GO:0003796">
    <property type="term" value="F:lysozyme activity"/>
    <property type="evidence" value="ECO:0007669"/>
    <property type="project" value="UniProtKB-EC"/>
</dbReference>
<dbReference type="InterPro" id="IPR034690">
    <property type="entry name" value="Endolysin_T4_type"/>
</dbReference>
<dbReference type="GO" id="GO:0016998">
    <property type="term" value="P:cell wall macromolecule catabolic process"/>
    <property type="evidence" value="ECO:0007669"/>
    <property type="project" value="InterPro"/>
</dbReference>